<sequence length="150" mass="17431">MVCWKSEFEYGIPMIDDQHEKMLEICGQLFNLVYGKESSKVTDEMTSLLRELKSCSKIHFETEALLFGAIPHHTQSDAQKEEQAKFIQAIDLYLDQAQKVNYDDYDNIEQLKTLLSFSLDWLIKHILVTDKQFVPFLKLSGQGMRLSVFC</sequence>
<feature type="domain" description="Hemerythrin-like" evidence="4">
    <location>
        <begin position="11"/>
        <end position="137"/>
    </location>
</feature>
<evidence type="ECO:0000256" key="2">
    <source>
        <dbReference type="ARBA" id="ARBA00022723"/>
    </source>
</evidence>
<evidence type="ECO:0000256" key="1">
    <source>
        <dbReference type="ARBA" id="ARBA00010587"/>
    </source>
</evidence>
<comment type="caution">
    <text evidence="5">The sequence shown here is derived from an EMBL/GenBank/DDBJ whole genome shotgun (WGS) entry which is preliminary data.</text>
</comment>
<evidence type="ECO:0000256" key="3">
    <source>
        <dbReference type="ARBA" id="ARBA00023004"/>
    </source>
</evidence>
<proteinExistence type="inferred from homology"/>
<accession>A0ABT6NFY7</accession>
<reference evidence="5 6" key="1">
    <citation type="submission" date="2023-04" db="EMBL/GenBank/DDBJ databases">
        <title>Fusibacter bizertensis strain WBS, isolated from littoral bottom sediments of the Arctic seas - biochemical and genomic analysis.</title>
        <authorList>
            <person name="Brioukhanov A.L."/>
        </authorList>
    </citation>
    <scope>NUCLEOTIDE SEQUENCE [LARGE SCALE GENOMIC DNA]</scope>
    <source>
        <strain evidence="5 6">WBS</strain>
    </source>
</reference>
<dbReference type="RefSeq" id="WP_281095166.1">
    <property type="nucleotide sequence ID" value="NZ_JARYZI010000010.1"/>
</dbReference>
<dbReference type="Gene3D" id="1.20.120.50">
    <property type="entry name" value="Hemerythrin-like"/>
    <property type="match status" value="1"/>
</dbReference>
<dbReference type="NCBIfam" id="TIGR02481">
    <property type="entry name" value="hemeryth_dom"/>
    <property type="match status" value="1"/>
</dbReference>
<dbReference type="CDD" id="cd12107">
    <property type="entry name" value="Hemerythrin"/>
    <property type="match status" value="1"/>
</dbReference>
<evidence type="ECO:0000313" key="6">
    <source>
        <dbReference type="Proteomes" id="UP001158045"/>
    </source>
</evidence>
<organism evidence="5 6">
    <name type="scientific">Fusibacter bizertensis</name>
    <dbReference type="NCBI Taxonomy" id="1488331"/>
    <lineage>
        <taxon>Bacteria</taxon>
        <taxon>Bacillati</taxon>
        <taxon>Bacillota</taxon>
        <taxon>Clostridia</taxon>
        <taxon>Eubacteriales</taxon>
        <taxon>Eubacteriales Family XII. Incertae Sedis</taxon>
        <taxon>Fusibacter</taxon>
    </lineage>
</organism>
<dbReference type="InterPro" id="IPR012312">
    <property type="entry name" value="Hemerythrin-like"/>
</dbReference>
<dbReference type="Proteomes" id="UP001158045">
    <property type="component" value="Unassembled WGS sequence"/>
</dbReference>
<keyword evidence="2" id="KW-0479">Metal-binding</keyword>
<comment type="similarity">
    <text evidence="1">Belongs to the hemerythrin family.</text>
</comment>
<dbReference type="SUPFAM" id="SSF47188">
    <property type="entry name" value="Hemerythrin-like"/>
    <property type="match status" value="1"/>
</dbReference>
<name>A0ABT6NFY7_9FIRM</name>
<dbReference type="EMBL" id="JARYZI010000010">
    <property type="protein sequence ID" value="MDH8679273.1"/>
    <property type="molecule type" value="Genomic_DNA"/>
</dbReference>
<keyword evidence="6" id="KW-1185">Reference proteome</keyword>
<dbReference type="Pfam" id="PF01814">
    <property type="entry name" value="Hemerythrin"/>
    <property type="match status" value="1"/>
</dbReference>
<gene>
    <name evidence="5" type="ORF">QE109_14035</name>
</gene>
<evidence type="ECO:0000259" key="4">
    <source>
        <dbReference type="Pfam" id="PF01814"/>
    </source>
</evidence>
<protein>
    <submittedName>
        <fullName evidence="5">Hemerythrin domain-containing protein</fullName>
    </submittedName>
</protein>
<dbReference type="InterPro" id="IPR012827">
    <property type="entry name" value="Hemerythrin_metal-bd"/>
</dbReference>
<dbReference type="InterPro" id="IPR035938">
    <property type="entry name" value="Hemerythrin-like_sf"/>
</dbReference>
<evidence type="ECO:0000313" key="5">
    <source>
        <dbReference type="EMBL" id="MDH8679273.1"/>
    </source>
</evidence>
<keyword evidence="3" id="KW-0408">Iron</keyword>